<feature type="compositionally biased region" description="Polar residues" evidence="1">
    <location>
        <begin position="13"/>
        <end position="50"/>
    </location>
</feature>
<protein>
    <recommendedName>
        <fullName evidence="4">F-box domain-containing protein</fullName>
    </recommendedName>
</protein>
<name>A0A1E1JRQ0_9HELO</name>
<organism evidence="2 3">
    <name type="scientific">Rhynchosporium agropyri</name>
    <dbReference type="NCBI Taxonomy" id="914238"/>
    <lineage>
        <taxon>Eukaryota</taxon>
        <taxon>Fungi</taxon>
        <taxon>Dikarya</taxon>
        <taxon>Ascomycota</taxon>
        <taxon>Pezizomycotina</taxon>
        <taxon>Leotiomycetes</taxon>
        <taxon>Helotiales</taxon>
        <taxon>Ploettnerulaceae</taxon>
        <taxon>Rhynchosporium</taxon>
    </lineage>
</organism>
<reference evidence="3" key="1">
    <citation type="submission" date="2016-03" db="EMBL/GenBank/DDBJ databases">
        <authorList>
            <person name="Guldener U."/>
        </authorList>
    </citation>
    <scope>NUCLEOTIDE SEQUENCE [LARGE SCALE GENOMIC DNA]</scope>
    <source>
        <strain evidence="3">04CH-RAC-A.6.1</strain>
    </source>
</reference>
<evidence type="ECO:0000256" key="1">
    <source>
        <dbReference type="SAM" id="MobiDB-lite"/>
    </source>
</evidence>
<sequence length="474" mass="54593">MSVKAFRKLLQKMSGSKSHGPSQSGGESLPDNTPTATDSTHQETFTTNRNKLLKPSNGNEKDRNPNDTPAIHTAHHMTSVSKKFGIISELARSTRHRLKISREAKPHFFDKLPVELIIEITEYLPLSSKSLLALTCHKAYNTLGTNAWTMMLSKDQLTQRMNFLEHYSKDLQINYVPCHHCRTLHLCKTVFKPGRDSRIFHLLQLQYSSDQTPCRQAEDLAYSGNDLDFRTIQIAMKWHRLGKDPNDWLYFLSYSPWPAYDREGYITSKARKFKVVQGTLICCSQRNILVRSGWPLVQASSTIVDICPHSTLSIQGDYPVSIGRIFASRDRVLYVDQHIRNSLIHSCPFCPTEYLVRWPARDTGRTRKKKHSDNIIIVKTWMDLGEGRTVLDPRWWSHLHRNYTASDVFKDAGIINGPYIRDLARVRSKFRSIRDAYRGVTESEPEHTVSSWEARTLVKAWSERNKAHIKRSRS</sequence>
<evidence type="ECO:0008006" key="4">
    <source>
        <dbReference type="Google" id="ProtNLM"/>
    </source>
</evidence>
<keyword evidence="3" id="KW-1185">Reference proteome</keyword>
<dbReference type="EMBL" id="FJUX01000001">
    <property type="protein sequence ID" value="CZS88429.1"/>
    <property type="molecule type" value="Genomic_DNA"/>
</dbReference>
<gene>
    <name evidence="2" type="ORF">RAG0_00182</name>
</gene>
<dbReference type="Proteomes" id="UP000178912">
    <property type="component" value="Unassembled WGS sequence"/>
</dbReference>
<evidence type="ECO:0000313" key="3">
    <source>
        <dbReference type="Proteomes" id="UP000178912"/>
    </source>
</evidence>
<feature type="compositionally biased region" description="Basic residues" evidence="1">
    <location>
        <begin position="1"/>
        <end position="10"/>
    </location>
</feature>
<accession>A0A1E1JRQ0</accession>
<dbReference type="AlphaFoldDB" id="A0A1E1JRQ0"/>
<evidence type="ECO:0000313" key="2">
    <source>
        <dbReference type="EMBL" id="CZS88429.1"/>
    </source>
</evidence>
<dbReference type="OrthoDB" id="3766406at2759"/>
<proteinExistence type="predicted"/>
<feature type="region of interest" description="Disordered" evidence="1">
    <location>
        <begin position="1"/>
        <end position="73"/>
    </location>
</feature>